<evidence type="ECO:0000313" key="2">
    <source>
        <dbReference type="EMBL" id="CAC5383961.1"/>
    </source>
</evidence>
<dbReference type="OrthoDB" id="10444090at2759"/>
<dbReference type="AlphaFoldDB" id="A0A6J8BKN7"/>
<dbReference type="EMBL" id="CACVKT020003460">
    <property type="protein sequence ID" value="CAC5383961.1"/>
    <property type="molecule type" value="Genomic_DNA"/>
</dbReference>
<evidence type="ECO:0000256" key="1">
    <source>
        <dbReference type="SAM" id="Phobius"/>
    </source>
</evidence>
<keyword evidence="3" id="KW-1185">Reference proteome</keyword>
<accession>A0A6J8BKN7</accession>
<dbReference type="Proteomes" id="UP000507470">
    <property type="component" value="Unassembled WGS sequence"/>
</dbReference>
<keyword evidence="1" id="KW-0812">Transmembrane</keyword>
<evidence type="ECO:0000313" key="3">
    <source>
        <dbReference type="Proteomes" id="UP000507470"/>
    </source>
</evidence>
<organism evidence="2 3">
    <name type="scientific">Mytilus coruscus</name>
    <name type="common">Sea mussel</name>
    <dbReference type="NCBI Taxonomy" id="42192"/>
    <lineage>
        <taxon>Eukaryota</taxon>
        <taxon>Metazoa</taxon>
        <taxon>Spiralia</taxon>
        <taxon>Lophotrochozoa</taxon>
        <taxon>Mollusca</taxon>
        <taxon>Bivalvia</taxon>
        <taxon>Autobranchia</taxon>
        <taxon>Pteriomorphia</taxon>
        <taxon>Mytilida</taxon>
        <taxon>Mytiloidea</taxon>
        <taxon>Mytilidae</taxon>
        <taxon>Mytilinae</taxon>
        <taxon>Mytilus</taxon>
    </lineage>
</organism>
<sequence>MNDNKYSSYGLFAAGFVVVLLLSIGCNICINNYRNKAIQPQLGQQQTEVQNLKIGDENIQELGSVDAISNVSSKYETINENDLAVLNDTNRERKIKAKIFSRNLSPLFDQSYLEVIGDDVVSTEETIKSIGKSSIKIKTLKSEEPYTDDIDAEVDSYRSMNSKLFEESNISSTSSSPIHVDIECVNKLIDIKVISTKKKEFMNPYLTLNTDEMNNCRSCYTTVKPDTKSRITTEKQSFIAMKRHSCP</sequence>
<gene>
    <name evidence="2" type="ORF">MCOR_19652</name>
</gene>
<reference evidence="2 3" key="1">
    <citation type="submission" date="2020-06" db="EMBL/GenBank/DDBJ databases">
        <authorList>
            <person name="Li R."/>
            <person name="Bekaert M."/>
        </authorList>
    </citation>
    <scope>NUCLEOTIDE SEQUENCE [LARGE SCALE GENOMIC DNA]</scope>
    <source>
        <strain evidence="3">wild</strain>
    </source>
</reference>
<name>A0A6J8BKN7_MYTCO</name>
<protein>
    <submittedName>
        <fullName evidence="2">Uncharacterized protein</fullName>
    </submittedName>
</protein>
<dbReference type="PROSITE" id="PS51257">
    <property type="entry name" value="PROKAR_LIPOPROTEIN"/>
    <property type="match status" value="1"/>
</dbReference>
<proteinExistence type="predicted"/>
<keyword evidence="1" id="KW-0472">Membrane</keyword>
<feature type="transmembrane region" description="Helical" evidence="1">
    <location>
        <begin position="6"/>
        <end position="30"/>
    </location>
</feature>
<keyword evidence="1" id="KW-1133">Transmembrane helix</keyword>